<protein>
    <submittedName>
        <fullName evidence="6">DUF1205 domain-containing protein</fullName>
    </submittedName>
</protein>
<dbReference type="Pfam" id="PF21036">
    <property type="entry name" value="EryCIII-like_N"/>
    <property type="match status" value="1"/>
</dbReference>
<name>A0A367FGN8_9ACTN</name>
<evidence type="ECO:0000259" key="4">
    <source>
        <dbReference type="Pfam" id="PF06722"/>
    </source>
</evidence>
<evidence type="ECO:0000313" key="6">
    <source>
        <dbReference type="EMBL" id="RCG28760.1"/>
    </source>
</evidence>
<keyword evidence="3" id="KW-0808">Transferase</keyword>
<sequence>MRILFIPLGLSTHYLHLVPLAWACRSAGHEVRIAGQQHAFAAIEQSGMTVTPVGERYDFVEHWKEALTELGRLIEATGGHRAGTERTPEERRRLVQLRSDPFLKSAEAMIEDLVPLARSWQPDLIVADPLVLAAPLLAKTVSVPLVHHMWAPEVNDKVGFGGVRGGGLPWPDDLRRLFESYGLQPQDRYSTAVVDPCPDSLQAPGIPGRMPIRYVPYNGPGTAPAWLAEPPARPRVCVTWGSTHTEMVGTHNFLVPEILAGLEKLDVETVVVVRGADRALVEPAASPERVRIVEGLPLHALLPTCDAIIHQCGSGTMLTAAALGVPQVLMPTTVDRAEISRMVADTGAGIVADTSDTAAETLRPVFEHALSDTAVRESADRLSREIAAQPSPAAVAASLDKLL</sequence>
<dbReference type="AlphaFoldDB" id="A0A367FGN8"/>
<dbReference type="GO" id="GO:0016758">
    <property type="term" value="F:hexosyltransferase activity"/>
    <property type="evidence" value="ECO:0007669"/>
    <property type="project" value="UniProtKB-ARBA"/>
</dbReference>
<gene>
    <name evidence="6" type="ORF">DTL70_01285</name>
</gene>
<dbReference type="Proteomes" id="UP000252914">
    <property type="component" value="Unassembled WGS sequence"/>
</dbReference>
<keyword evidence="7" id="KW-1185">Reference proteome</keyword>
<evidence type="ECO:0000256" key="3">
    <source>
        <dbReference type="ARBA" id="ARBA00022679"/>
    </source>
</evidence>
<dbReference type="EMBL" id="QOIN01000024">
    <property type="protein sequence ID" value="RCG28760.1"/>
    <property type="molecule type" value="Genomic_DNA"/>
</dbReference>
<reference evidence="6 7" key="1">
    <citation type="submission" date="2018-06" db="EMBL/GenBank/DDBJ databases">
        <title>Streptomyces reniochalinae sp. nov. and Streptomyces diacarnus sp. nov. from marine sponges.</title>
        <authorList>
            <person name="Li L."/>
        </authorList>
    </citation>
    <scope>NUCLEOTIDE SEQUENCE [LARGE SCALE GENOMIC DNA]</scope>
    <source>
        <strain evidence="6 7">LHW51701</strain>
    </source>
</reference>
<evidence type="ECO:0000313" key="7">
    <source>
        <dbReference type="Proteomes" id="UP000252914"/>
    </source>
</evidence>
<proteinExistence type="inferred from homology"/>
<dbReference type="RefSeq" id="WP_114019948.1">
    <property type="nucleotide sequence ID" value="NZ_QOIN01000024.1"/>
</dbReference>
<evidence type="ECO:0000259" key="5">
    <source>
        <dbReference type="Pfam" id="PF21036"/>
    </source>
</evidence>
<dbReference type="InterPro" id="IPR048284">
    <property type="entry name" value="EryCIII-like_N"/>
</dbReference>
<evidence type="ECO:0000256" key="1">
    <source>
        <dbReference type="ARBA" id="ARBA00006962"/>
    </source>
</evidence>
<evidence type="ECO:0000256" key="2">
    <source>
        <dbReference type="ARBA" id="ARBA00022676"/>
    </source>
</evidence>
<dbReference type="GO" id="GO:0017000">
    <property type="term" value="P:antibiotic biosynthetic process"/>
    <property type="evidence" value="ECO:0007669"/>
    <property type="project" value="UniProtKB-ARBA"/>
</dbReference>
<keyword evidence="2" id="KW-0328">Glycosyltransferase</keyword>
<dbReference type="Pfam" id="PF06722">
    <property type="entry name" value="EryCIII-like_C"/>
    <property type="match status" value="1"/>
</dbReference>
<dbReference type="InterPro" id="IPR002213">
    <property type="entry name" value="UDP_glucos_trans"/>
</dbReference>
<accession>A0A367FGN8</accession>
<dbReference type="GO" id="GO:0008194">
    <property type="term" value="F:UDP-glycosyltransferase activity"/>
    <property type="evidence" value="ECO:0007669"/>
    <property type="project" value="InterPro"/>
</dbReference>
<dbReference type="InterPro" id="IPR010610">
    <property type="entry name" value="EryCIII-like_C"/>
</dbReference>
<organism evidence="6 7">
    <name type="scientific">Streptomyces diacarni</name>
    <dbReference type="NCBI Taxonomy" id="2800381"/>
    <lineage>
        <taxon>Bacteria</taxon>
        <taxon>Bacillati</taxon>
        <taxon>Actinomycetota</taxon>
        <taxon>Actinomycetes</taxon>
        <taxon>Kitasatosporales</taxon>
        <taxon>Streptomycetaceae</taxon>
        <taxon>Streptomyces</taxon>
    </lineage>
</organism>
<comment type="similarity">
    <text evidence="1">Belongs to the glycosyltransferase 28 family.</text>
</comment>
<dbReference type="Gene3D" id="3.40.50.2000">
    <property type="entry name" value="Glycogen Phosphorylase B"/>
    <property type="match status" value="2"/>
</dbReference>
<comment type="caution">
    <text evidence="6">The sequence shown here is derived from an EMBL/GenBank/DDBJ whole genome shotgun (WGS) entry which is preliminary data.</text>
</comment>
<feature type="domain" description="Erythromycin biosynthesis protein CIII-like C-terminal" evidence="4">
    <location>
        <begin position="258"/>
        <end position="401"/>
    </location>
</feature>
<feature type="domain" description="Erythromycin biosynthesis protein CIII-like N-terminal" evidence="5">
    <location>
        <begin position="22"/>
        <end position="241"/>
    </location>
</feature>
<dbReference type="PANTHER" id="PTHR48050:SF13">
    <property type="entry name" value="STEROL 3-BETA-GLUCOSYLTRANSFERASE UGT80A2"/>
    <property type="match status" value="1"/>
</dbReference>
<dbReference type="CDD" id="cd03784">
    <property type="entry name" value="GT1_Gtf-like"/>
    <property type="match status" value="1"/>
</dbReference>
<dbReference type="PANTHER" id="PTHR48050">
    <property type="entry name" value="STEROL 3-BETA-GLUCOSYLTRANSFERASE"/>
    <property type="match status" value="1"/>
</dbReference>
<dbReference type="SUPFAM" id="SSF53756">
    <property type="entry name" value="UDP-Glycosyltransferase/glycogen phosphorylase"/>
    <property type="match status" value="1"/>
</dbReference>
<dbReference type="InterPro" id="IPR050426">
    <property type="entry name" value="Glycosyltransferase_28"/>
</dbReference>